<feature type="transmembrane region" description="Helical" evidence="10">
    <location>
        <begin position="484"/>
        <end position="501"/>
    </location>
</feature>
<dbReference type="EC" id="2.4.1.-" evidence="10"/>
<protein>
    <recommendedName>
        <fullName evidence="9 10">Polyprenol-phosphate-mannose--protein mannosyltransferase</fullName>
        <ecNumber evidence="10">2.4.1.-</ecNumber>
    </recommendedName>
</protein>
<dbReference type="AlphaFoldDB" id="A0A3N0DRR2"/>
<evidence type="ECO:0000256" key="7">
    <source>
        <dbReference type="ARBA" id="ARBA00022989"/>
    </source>
</evidence>
<gene>
    <name evidence="14" type="ORF">EFL95_04170</name>
</gene>
<feature type="transmembrane region" description="Helical" evidence="10">
    <location>
        <begin position="313"/>
        <end position="332"/>
    </location>
</feature>
<comment type="function">
    <text evidence="10">Protein O-mannosyltransferase that catalyzes the transfer of a single mannose residue from a polyprenol phospho-mannosyl lipidic donor to the hydroxyl group of selected serine and threonine residues in acceptor proteins.</text>
</comment>
<feature type="transmembrane region" description="Helical" evidence="10">
    <location>
        <begin position="291"/>
        <end position="307"/>
    </location>
</feature>
<accession>A0A3N0DRR2</accession>
<feature type="transmembrane region" description="Helical" evidence="10">
    <location>
        <begin position="566"/>
        <end position="586"/>
    </location>
</feature>
<feature type="domain" description="ArnT-like N-terminal" evidence="12">
    <location>
        <begin position="63"/>
        <end position="222"/>
    </location>
</feature>
<comment type="subcellular location">
    <subcellularLocation>
        <location evidence="10">Cell membrane</location>
    </subcellularLocation>
    <subcellularLocation>
        <location evidence="1">Endomembrane system</location>
        <topology evidence="1">Multi-pass membrane protein</topology>
    </subcellularLocation>
</comment>
<feature type="transmembrane region" description="Helical" evidence="10">
    <location>
        <begin position="353"/>
        <end position="374"/>
    </location>
</feature>
<dbReference type="GO" id="GO:0005886">
    <property type="term" value="C:plasma membrane"/>
    <property type="evidence" value="ECO:0007669"/>
    <property type="project" value="UniProtKB-SubCell"/>
</dbReference>
<feature type="region of interest" description="Disordered" evidence="11">
    <location>
        <begin position="1"/>
        <end position="24"/>
    </location>
</feature>
<evidence type="ECO:0000256" key="5">
    <source>
        <dbReference type="ARBA" id="ARBA00022679"/>
    </source>
</evidence>
<dbReference type="Proteomes" id="UP000277094">
    <property type="component" value="Unassembled WGS sequence"/>
</dbReference>
<evidence type="ECO:0000259" key="13">
    <source>
        <dbReference type="Pfam" id="PF16192"/>
    </source>
</evidence>
<evidence type="ECO:0000313" key="15">
    <source>
        <dbReference type="Proteomes" id="UP000277094"/>
    </source>
</evidence>
<evidence type="ECO:0000256" key="6">
    <source>
        <dbReference type="ARBA" id="ARBA00022692"/>
    </source>
</evidence>
<comment type="similarity">
    <text evidence="3 10">Belongs to the glycosyltransferase 39 family.</text>
</comment>
<feature type="transmembrane region" description="Helical" evidence="10">
    <location>
        <begin position="531"/>
        <end position="554"/>
    </location>
</feature>
<feature type="transmembrane region" description="Helical" evidence="10">
    <location>
        <begin position="181"/>
        <end position="199"/>
    </location>
</feature>
<comment type="caution">
    <text evidence="14">The sequence shown here is derived from an EMBL/GenBank/DDBJ whole genome shotgun (WGS) entry which is preliminary data.</text>
</comment>
<keyword evidence="8 10" id="KW-0472">Membrane</keyword>
<dbReference type="PANTHER" id="PTHR10050">
    <property type="entry name" value="DOLICHYL-PHOSPHATE-MANNOSE--PROTEIN MANNOSYLTRANSFERASE"/>
    <property type="match status" value="1"/>
</dbReference>
<evidence type="ECO:0000256" key="3">
    <source>
        <dbReference type="ARBA" id="ARBA00007222"/>
    </source>
</evidence>
<evidence type="ECO:0000256" key="11">
    <source>
        <dbReference type="SAM" id="MobiDB-lite"/>
    </source>
</evidence>
<evidence type="ECO:0000256" key="4">
    <source>
        <dbReference type="ARBA" id="ARBA00022676"/>
    </source>
</evidence>
<comment type="pathway">
    <text evidence="2 10">Protein modification; protein glycosylation.</text>
</comment>
<evidence type="ECO:0000259" key="12">
    <source>
        <dbReference type="Pfam" id="PF02366"/>
    </source>
</evidence>
<keyword evidence="10" id="KW-1003">Cell membrane</keyword>
<keyword evidence="5 10" id="KW-0808">Transferase</keyword>
<dbReference type="Pfam" id="PF16192">
    <property type="entry name" value="PMT_4TMC"/>
    <property type="match status" value="1"/>
</dbReference>
<dbReference type="UniPathway" id="UPA00378"/>
<name>A0A3N0DRR2_9ACTN</name>
<organism evidence="14 15">
    <name type="scientific">Nocardioides marmorisolisilvae</name>
    <dbReference type="NCBI Taxonomy" id="1542737"/>
    <lineage>
        <taxon>Bacteria</taxon>
        <taxon>Bacillati</taxon>
        <taxon>Actinomycetota</taxon>
        <taxon>Actinomycetes</taxon>
        <taxon>Propionibacteriales</taxon>
        <taxon>Nocardioidaceae</taxon>
        <taxon>Nocardioides</taxon>
    </lineage>
</organism>
<evidence type="ECO:0000256" key="10">
    <source>
        <dbReference type="RuleBase" id="RU367007"/>
    </source>
</evidence>
<reference evidence="14 15" key="1">
    <citation type="submission" date="2018-11" db="EMBL/GenBank/DDBJ databases">
        <authorList>
            <person name="Li F."/>
        </authorList>
    </citation>
    <scope>NUCLEOTIDE SEQUENCE [LARGE SCALE GENOMIC DNA]</scope>
    <source>
        <strain evidence="14 15">KIS18-7</strain>
    </source>
</reference>
<dbReference type="GO" id="GO:0004169">
    <property type="term" value="F:dolichyl-phosphate-mannose-protein mannosyltransferase activity"/>
    <property type="evidence" value="ECO:0007669"/>
    <property type="project" value="UniProtKB-UniRule"/>
</dbReference>
<dbReference type="InterPro" id="IPR032421">
    <property type="entry name" value="PMT_4TMC"/>
</dbReference>
<feature type="transmembrane region" description="Helical" evidence="10">
    <location>
        <begin position="154"/>
        <end position="174"/>
    </location>
</feature>
<dbReference type="Pfam" id="PF02366">
    <property type="entry name" value="PMT"/>
    <property type="match status" value="1"/>
</dbReference>
<keyword evidence="15" id="KW-1185">Reference proteome</keyword>
<evidence type="ECO:0000313" key="14">
    <source>
        <dbReference type="EMBL" id="RNL78312.1"/>
    </source>
</evidence>
<evidence type="ECO:0000256" key="9">
    <source>
        <dbReference type="ARBA" id="ARBA00093617"/>
    </source>
</evidence>
<dbReference type="EMBL" id="RJSG01000002">
    <property type="protein sequence ID" value="RNL78312.1"/>
    <property type="molecule type" value="Genomic_DNA"/>
</dbReference>
<evidence type="ECO:0000256" key="8">
    <source>
        <dbReference type="ARBA" id="ARBA00023136"/>
    </source>
</evidence>
<feature type="transmembrane region" description="Helical" evidence="10">
    <location>
        <begin position="55"/>
        <end position="74"/>
    </location>
</feature>
<dbReference type="GO" id="GO:0012505">
    <property type="term" value="C:endomembrane system"/>
    <property type="evidence" value="ECO:0007669"/>
    <property type="project" value="UniProtKB-SubCell"/>
</dbReference>
<feature type="transmembrane region" description="Helical" evidence="10">
    <location>
        <begin position="508"/>
        <end position="525"/>
    </location>
</feature>
<keyword evidence="4 10" id="KW-0328">Glycosyltransferase</keyword>
<proteinExistence type="inferred from homology"/>
<feature type="transmembrane region" description="Helical" evidence="10">
    <location>
        <begin position="205"/>
        <end position="223"/>
    </location>
</feature>
<dbReference type="InterPro" id="IPR003342">
    <property type="entry name" value="ArnT-like_N"/>
</dbReference>
<dbReference type="InterPro" id="IPR027005">
    <property type="entry name" value="PMT-like"/>
</dbReference>
<feature type="domain" description="Protein O-mannosyl-transferase C-terminal four TM" evidence="13">
    <location>
        <begin position="411"/>
        <end position="608"/>
    </location>
</feature>
<sequence length="609" mass="68471">MGTIMSAGATAPRSLAPVDHPDRRDVATLSRTARGEAVPTATERAQPRAWDPDKVISWAATTFVALIATFMRIYKNDEHGSGKFLFDETYYAKDAWSLVHHGYVTNYVDDANQKILDGNMHGIFTNDPSMVVHPEVGKYLIGLSELIFGMTPHGWRMASAIVGGLMVFVMIRLARRVTGSTMLGLVAGILMTFDGLQFVLSRLALLDIFEAFFVLCAISCMVADRDWFRERLAERIDVAAVDKYEKARRSGTVEEKTTGNHHALFALLNLVLPRSLAHHAYDVQGPWGPRIFWRPWLLAAGIFWGLACGTKWGAIYPLAAFGILYWLWSAGGRRSFGIRWSVLKSAITDAMPGLAYLVLLPFVIYLATWTGWLIHHGTYEEHLSNTQYAPYWGSYIQTKSPGFLSEAVRSLRDLWHYHQAVWNFHTHGLNDATHPYQSNPEGWPVINKPVGVDAQLNIQPGHQGCDAAPGATCLRQVILLGTPVLWWFSAAALVWSIVVWIGRRDWRYGIVVAGVLASWLPWFKYDQRPIFSYYSIVFEPFLILGAVMLLGEILGRADASKRRRMIGAFVGGTVVVAVIANFAWFFPVYTDGLLTNAEWVQRIWFKKWI</sequence>
<dbReference type="PANTHER" id="PTHR10050:SF46">
    <property type="entry name" value="PROTEIN O-MANNOSYL-TRANSFERASE 2"/>
    <property type="match status" value="1"/>
</dbReference>
<keyword evidence="6 10" id="KW-0812">Transmembrane</keyword>
<evidence type="ECO:0000256" key="2">
    <source>
        <dbReference type="ARBA" id="ARBA00004922"/>
    </source>
</evidence>
<keyword evidence="7 10" id="KW-1133">Transmembrane helix</keyword>
<evidence type="ECO:0000256" key="1">
    <source>
        <dbReference type="ARBA" id="ARBA00004127"/>
    </source>
</evidence>